<feature type="non-terminal residue" evidence="2">
    <location>
        <position position="1"/>
    </location>
</feature>
<proteinExistence type="predicted"/>
<accession>A0A0K8U5F1</accession>
<dbReference type="EMBL" id="GDHF01030422">
    <property type="protein sequence ID" value="JAI21892.1"/>
    <property type="molecule type" value="Transcribed_RNA"/>
</dbReference>
<dbReference type="OrthoDB" id="8047332at2759"/>
<organism evidence="2">
    <name type="scientific">Bactrocera latifrons</name>
    <name type="common">Malaysian fruit fly</name>
    <name type="synonym">Chaetodacus latifrons</name>
    <dbReference type="NCBI Taxonomy" id="174628"/>
    <lineage>
        <taxon>Eukaryota</taxon>
        <taxon>Metazoa</taxon>
        <taxon>Ecdysozoa</taxon>
        <taxon>Arthropoda</taxon>
        <taxon>Hexapoda</taxon>
        <taxon>Insecta</taxon>
        <taxon>Pterygota</taxon>
        <taxon>Neoptera</taxon>
        <taxon>Endopterygota</taxon>
        <taxon>Diptera</taxon>
        <taxon>Brachycera</taxon>
        <taxon>Muscomorpha</taxon>
        <taxon>Tephritoidea</taxon>
        <taxon>Tephritidae</taxon>
        <taxon>Bactrocera</taxon>
        <taxon>Bactrocera</taxon>
    </lineage>
</organism>
<dbReference type="AlphaFoldDB" id="A0A0K8U5F1"/>
<evidence type="ECO:0000259" key="1">
    <source>
        <dbReference type="Pfam" id="PF10551"/>
    </source>
</evidence>
<feature type="domain" description="MULE transposase" evidence="1">
    <location>
        <begin position="253"/>
        <end position="329"/>
    </location>
</feature>
<gene>
    <name evidence="2" type="ORF">c0_g1_i8</name>
</gene>
<name>A0A0K8U5F1_BACLA</name>
<protein>
    <recommendedName>
        <fullName evidence="1">MULE transposase domain-containing protein</fullName>
    </recommendedName>
</protein>
<dbReference type="InterPro" id="IPR018289">
    <property type="entry name" value="MULE_transposase_dom"/>
</dbReference>
<reference evidence="2" key="1">
    <citation type="submission" date="2015-06" db="EMBL/GenBank/DDBJ databases">
        <authorList>
            <person name="Hoefler B.C."/>
            <person name="Straight P.D."/>
        </authorList>
    </citation>
    <scope>NUCLEOTIDE SEQUENCE</scope>
</reference>
<dbReference type="Pfam" id="PF10551">
    <property type="entry name" value="MULE"/>
    <property type="match status" value="1"/>
</dbReference>
<sequence>CYNVVFSHLLNHVCCSINSSKSCNWKVIIYVLVYNIRNSGFKETSKLLHIPTEGQIYKFKYSQNNTKYYNCYQNGCPVNIAVDLNNAIHCRQTHKNLVHNHEAQNEFIKKLSLINSIKFECANRMSLKRSSVRQVYDENCKKAAHLVEFGKMRRQLVNIKSETLPKAPQNFRDIISIFENPEIRKNYTNSKYDNDLPFYRGTVIEEDFGYSIFVSPTMCNSIMDMPTGEPRHYLIDGTFSVVPISSSNSFKQLLIFHIAHNEHTFPFIYILMSNKSLNAYIHVLQYIQSNIFDMKPTTFTTDFKYGLREALSQIYPQTKLKTCWFHFTQAVRRNASKLPKFMSKLNKDNDAKKLFRKFLILPLLKPDDILIGYLNLNNQALSYIK</sequence>
<evidence type="ECO:0000313" key="2">
    <source>
        <dbReference type="EMBL" id="JAI21892.1"/>
    </source>
</evidence>